<dbReference type="InterPro" id="IPR017861">
    <property type="entry name" value="KAE1/TsaD"/>
</dbReference>
<comment type="subcellular location">
    <subcellularLocation>
        <location evidence="7">Mitochondrion</location>
    </subcellularLocation>
</comment>
<evidence type="ECO:0000256" key="2">
    <source>
        <dbReference type="ARBA" id="ARBA00022679"/>
    </source>
</evidence>
<comment type="caution">
    <text evidence="9">The sequence shown here is derived from an EMBL/GenBank/DDBJ whole genome shotgun (WGS) entry which is preliminary data.</text>
</comment>
<dbReference type="PRINTS" id="PR00789">
    <property type="entry name" value="OSIALOPTASE"/>
</dbReference>
<dbReference type="EC" id="2.3.1.234" evidence="1"/>
<evidence type="ECO:0000256" key="6">
    <source>
        <dbReference type="ARBA" id="ARBA00048117"/>
    </source>
</evidence>
<keyword evidence="7" id="KW-0496">Mitochondrion</keyword>
<comment type="similarity">
    <text evidence="7">Belongs to the KAE1 / TsaD family.</text>
</comment>
<dbReference type="GO" id="GO:0061711">
    <property type="term" value="F:tRNA N(6)-L-threonylcarbamoyladenine synthase activity"/>
    <property type="evidence" value="ECO:0007669"/>
    <property type="project" value="UniProtKB-EC"/>
</dbReference>
<organism evidence="9 10">
    <name type="scientific">Prymnesium parvum</name>
    <name type="common">Toxic golden alga</name>
    <dbReference type="NCBI Taxonomy" id="97485"/>
    <lineage>
        <taxon>Eukaryota</taxon>
        <taxon>Haptista</taxon>
        <taxon>Haptophyta</taxon>
        <taxon>Prymnesiophyceae</taxon>
        <taxon>Prymnesiales</taxon>
        <taxon>Prymnesiaceae</taxon>
        <taxon>Prymnesium</taxon>
    </lineage>
</organism>
<evidence type="ECO:0000313" key="10">
    <source>
        <dbReference type="Proteomes" id="UP001515480"/>
    </source>
</evidence>
<dbReference type="NCBIfam" id="TIGR03723">
    <property type="entry name" value="T6A_TsaD_YgjD"/>
    <property type="match status" value="1"/>
</dbReference>
<comment type="cofactor">
    <cofactor evidence="7">
        <name>a divalent metal cation</name>
        <dbReference type="ChEBI" id="CHEBI:60240"/>
    </cofactor>
    <text evidence="7">Binds 1 divalent metal cation per subunit.</text>
</comment>
<sequence>MLALHALLALPRGAIDGPARGWRGHCTRLAGGMRGVLGSRGVLSASSLPASLPPRLADGSDGKLNDWPRDGPSHAARWHLLAARHVGARSPLVAMVDRSMIGKPKAVHLSAAADSGFLRPAPLALPEGELFTVLGVETSCDDTGVAIVRSDGAILGEALASQAALHEEWGGVVPTLARDAHEQVLDRMIDKALRAAGMESVDQVDVVAVTVGPGLEICLRVGCERVKALAIAHAKPFVGVHHLEAHVLMARLGAPHAAAGVAFPLLTLLTSGGHCQLLLSRGVGEHQVIGSTLDDALGEAYDKVARLLDLPVGGGGGAALEALARRGDPAGVALPVPMRTKKNYDFSFAGLKTAARLAVERAPPERRAEPNFFADVAASFQHAAISHLEQRIKYAMELCEARHDEWGGAPSTLVVSGGVAANQELRRRLQVLCDETRAPGQAGGSWKLVLPPPRLCTDNGVMVAWTAVEMVRNGVAHVPDDQQVKARWPLGGAVPGTYVPARATSTFGKRKRVAGE</sequence>
<comment type="catalytic activity">
    <reaction evidence="6 7">
        <text>L-threonylcarbamoyladenylate + adenosine(37) in tRNA = N(6)-L-threonylcarbamoyladenosine(37) in tRNA + AMP + H(+)</text>
        <dbReference type="Rhea" id="RHEA:37059"/>
        <dbReference type="Rhea" id="RHEA-COMP:10162"/>
        <dbReference type="Rhea" id="RHEA-COMP:10163"/>
        <dbReference type="ChEBI" id="CHEBI:15378"/>
        <dbReference type="ChEBI" id="CHEBI:73682"/>
        <dbReference type="ChEBI" id="CHEBI:74411"/>
        <dbReference type="ChEBI" id="CHEBI:74418"/>
        <dbReference type="ChEBI" id="CHEBI:456215"/>
        <dbReference type="EC" id="2.3.1.234"/>
    </reaction>
</comment>
<dbReference type="PANTHER" id="PTHR11735">
    <property type="entry name" value="TRNA N6-ADENOSINE THREONYLCARBAMOYLTRANSFERASE"/>
    <property type="match status" value="1"/>
</dbReference>
<dbReference type="GO" id="GO:0005739">
    <property type="term" value="C:mitochondrion"/>
    <property type="evidence" value="ECO:0007669"/>
    <property type="project" value="UniProtKB-SubCell"/>
</dbReference>
<dbReference type="Proteomes" id="UP001515480">
    <property type="component" value="Unassembled WGS sequence"/>
</dbReference>
<dbReference type="SUPFAM" id="SSF53067">
    <property type="entry name" value="Actin-like ATPase domain"/>
    <property type="match status" value="1"/>
</dbReference>
<reference evidence="9 10" key="1">
    <citation type="journal article" date="2024" name="Science">
        <title>Giant polyketide synthase enzymes in the biosynthesis of giant marine polyether toxins.</title>
        <authorList>
            <person name="Fallon T.R."/>
            <person name="Shende V.V."/>
            <person name="Wierzbicki I.H."/>
            <person name="Pendleton A.L."/>
            <person name="Watervoot N.F."/>
            <person name="Auber R.P."/>
            <person name="Gonzalez D.J."/>
            <person name="Wisecaver J.H."/>
            <person name="Moore B.S."/>
        </authorList>
    </citation>
    <scope>NUCLEOTIDE SEQUENCE [LARGE SCALE GENOMIC DNA]</scope>
    <source>
        <strain evidence="9 10">12B1</strain>
    </source>
</reference>
<dbReference type="CDD" id="cd24134">
    <property type="entry name" value="ASKHA_NBD_OSGEPL1_QRI7_euk"/>
    <property type="match status" value="1"/>
</dbReference>
<name>A0AB34I9E7_PRYPA</name>
<evidence type="ECO:0000256" key="1">
    <source>
        <dbReference type="ARBA" id="ARBA00012156"/>
    </source>
</evidence>
<proteinExistence type="inferred from homology"/>
<comment type="subunit">
    <text evidence="7">Homodimer.</text>
</comment>
<keyword evidence="4 7" id="KW-0479">Metal-binding</keyword>
<evidence type="ECO:0000256" key="5">
    <source>
        <dbReference type="ARBA" id="ARBA00023315"/>
    </source>
</evidence>
<evidence type="ECO:0000313" key="9">
    <source>
        <dbReference type="EMBL" id="KAL1495541.1"/>
    </source>
</evidence>
<feature type="domain" description="Gcp-like" evidence="8">
    <location>
        <begin position="154"/>
        <end position="465"/>
    </location>
</feature>
<dbReference type="InterPro" id="IPR043129">
    <property type="entry name" value="ATPase_NBD"/>
</dbReference>
<evidence type="ECO:0000256" key="3">
    <source>
        <dbReference type="ARBA" id="ARBA00022694"/>
    </source>
</evidence>
<dbReference type="InterPro" id="IPR000905">
    <property type="entry name" value="Gcp-like_dom"/>
</dbReference>
<accession>A0AB34I9E7</accession>
<dbReference type="HAMAP" id="MF_01445">
    <property type="entry name" value="TsaD"/>
    <property type="match status" value="1"/>
</dbReference>
<dbReference type="NCBIfam" id="TIGR00329">
    <property type="entry name" value="gcp_kae1"/>
    <property type="match status" value="1"/>
</dbReference>
<dbReference type="PANTHER" id="PTHR11735:SF6">
    <property type="entry name" value="TRNA N6-ADENOSINE THREONYLCARBAMOYLTRANSFERASE, MITOCHONDRIAL"/>
    <property type="match status" value="1"/>
</dbReference>
<dbReference type="GO" id="GO:0002949">
    <property type="term" value="P:tRNA threonylcarbamoyladenosine modification"/>
    <property type="evidence" value="ECO:0007669"/>
    <property type="project" value="UniProtKB-UniRule"/>
</dbReference>
<evidence type="ECO:0000256" key="7">
    <source>
        <dbReference type="HAMAP-Rule" id="MF_03179"/>
    </source>
</evidence>
<protein>
    <recommendedName>
        <fullName evidence="1">N(6)-L-threonylcarbamoyladenine synthase</fullName>
        <ecNumber evidence="1">2.3.1.234</ecNumber>
    </recommendedName>
</protein>
<comment type="function">
    <text evidence="7">Required for the formation of a threonylcarbamoyl group on adenosine at position 37 (t(6)A37) in mitochondrial tRNAs that read codons beginning with adenine. Probably involved in the transfer of the threonylcarbamoyl moiety of threonylcarbamoyl-AMP (TC-AMP) to the N6 group of A37. Involved in mitochondrial genome maintenance.</text>
</comment>
<dbReference type="FunFam" id="3.30.420.40:FF:000012">
    <property type="entry name" value="tRNA N6-adenosine threonylcarbamoyltransferase"/>
    <property type="match status" value="1"/>
</dbReference>
<evidence type="ECO:0000256" key="4">
    <source>
        <dbReference type="ARBA" id="ARBA00022723"/>
    </source>
</evidence>
<dbReference type="Pfam" id="PF00814">
    <property type="entry name" value="TsaD"/>
    <property type="match status" value="1"/>
</dbReference>
<dbReference type="GO" id="GO:0046872">
    <property type="term" value="F:metal ion binding"/>
    <property type="evidence" value="ECO:0007669"/>
    <property type="project" value="UniProtKB-KW"/>
</dbReference>
<keyword evidence="2 7" id="KW-0808">Transferase</keyword>
<dbReference type="AlphaFoldDB" id="A0AB34I9E7"/>
<evidence type="ECO:0000259" key="8">
    <source>
        <dbReference type="Pfam" id="PF00814"/>
    </source>
</evidence>
<keyword evidence="3 7" id="KW-0819">tRNA processing</keyword>
<keyword evidence="5 7" id="KW-0012">Acyltransferase</keyword>
<dbReference type="EMBL" id="JBGBPQ010000032">
    <property type="protein sequence ID" value="KAL1495541.1"/>
    <property type="molecule type" value="Genomic_DNA"/>
</dbReference>
<gene>
    <name evidence="9" type="ORF">AB1Y20_016904</name>
</gene>
<dbReference type="Gene3D" id="3.30.420.40">
    <property type="match status" value="2"/>
</dbReference>
<keyword evidence="10" id="KW-1185">Reference proteome</keyword>
<dbReference type="InterPro" id="IPR022450">
    <property type="entry name" value="TsaD"/>
</dbReference>